<evidence type="ECO:0000259" key="7">
    <source>
        <dbReference type="Pfam" id="PF22003"/>
    </source>
</evidence>
<dbReference type="Proteomes" id="UP000281904">
    <property type="component" value="Chromosome"/>
</dbReference>
<gene>
    <name evidence="8" type="ORF">I5U13_01740</name>
    <name evidence="9" type="ORF">NCTC10036_00016</name>
</gene>
<evidence type="ECO:0000256" key="2">
    <source>
        <dbReference type="ARBA" id="ARBA00006671"/>
    </source>
</evidence>
<dbReference type="InterPro" id="IPR000259">
    <property type="entry name" value="Adhesion_dom_fimbrial"/>
</dbReference>
<name>A0A3S4XT91_SERRU</name>
<evidence type="ECO:0000313" key="9">
    <source>
        <dbReference type="EMBL" id="VEI61052.1"/>
    </source>
</evidence>
<evidence type="ECO:0000256" key="1">
    <source>
        <dbReference type="ARBA" id="ARBA00004561"/>
    </source>
</evidence>
<keyword evidence="3 5" id="KW-0732">Signal</keyword>
<comment type="similarity">
    <text evidence="2">Belongs to the fimbrial protein family.</text>
</comment>
<dbReference type="InterPro" id="IPR050263">
    <property type="entry name" value="Bact_Fimbrial_Adh_Pro"/>
</dbReference>
<protein>
    <submittedName>
        <fullName evidence="9">Putative major fimbrial protein SthE</fullName>
    </submittedName>
    <submittedName>
        <fullName evidence="8">Type 1 fimbrial protein</fullName>
    </submittedName>
</protein>
<evidence type="ECO:0000313" key="8">
    <source>
        <dbReference type="EMBL" id="MBH1928387.1"/>
    </source>
</evidence>
<dbReference type="EMBL" id="JADULK010000001">
    <property type="protein sequence ID" value="MBH1928387.1"/>
    <property type="molecule type" value="Genomic_DNA"/>
</dbReference>
<dbReference type="InterPro" id="IPR008966">
    <property type="entry name" value="Adhesion_dom_sf"/>
</dbReference>
<reference evidence="9 10" key="1">
    <citation type="submission" date="2018-12" db="EMBL/GenBank/DDBJ databases">
        <authorList>
            <consortium name="Pathogen Informatics"/>
        </authorList>
    </citation>
    <scope>NUCLEOTIDE SEQUENCE [LARGE SCALE GENOMIC DNA]</scope>
    <source>
        <strain evidence="9 10">NCTC10036</strain>
    </source>
</reference>
<dbReference type="Proteomes" id="UP000624159">
    <property type="component" value="Unassembled WGS sequence"/>
</dbReference>
<dbReference type="Pfam" id="PF22003">
    <property type="entry name" value="MrkDrd"/>
    <property type="match status" value="1"/>
</dbReference>
<feature type="domain" description="Fimbrial-type adhesion" evidence="6">
    <location>
        <begin position="179"/>
        <end position="329"/>
    </location>
</feature>
<feature type="signal peptide" evidence="5">
    <location>
        <begin position="1"/>
        <end position="23"/>
    </location>
</feature>
<dbReference type="PANTHER" id="PTHR33420">
    <property type="entry name" value="FIMBRIAL SUBUNIT ELFA-RELATED"/>
    <property type="match status" value="1"/>
</dbReference>
<dbReference type="Gene3D" id="2.60.40.1090">
    <property type="entry name" value="Fimbrial-type adhesion domain"/>
    <property type="match status" value="1"/>
</dbReference>
<reference evidence="8 11" key="2">
    <citation type="submission" date="2020-11" db="EMBL/GenBank/DDBJ databases">
        <title>Enhanced detection system for hospital associated transmission using whole genome sequencing surveillance.</title>
        <authorList>
            <person name="Harrison L.H."/>
            <person name="Van Tyne D."/>
            <person name="Marsh J.W."/>
            <person name="Griffith M.P."/>
            <person name="Snyder D.J."/>
            <person name="Cooper V.S."/>
            <person name="Mustapha M."/>
        </authorList>
    </citation>
    <scope>NUCLEOTIDE SEQUENCE [LARGE SCALE GENOMIC DNA]</scope>
    <source>
        <strain evidence="8 11">SER00230</strain>
    </source>
</reference>
<comment type="subcellular location">
    <subcellularLocation>
        <location evidence="1">Fimbrium</location>
    </subcellularLocation>
</comment>
<proteinExistence type="inferred from homology"/>
<dbReference type="RefSeq" id="WP_126530107.1">
    <property type="nucleotide sequence ID" value="NZ_JADULK010000001.1"/>
</dbReference>
<sequence>MSVKNLCRWLVVIAALAAGQAYAACTRYNTPTVQLDMVVGRVVVDPSAPVGSVLYEKSWTMSQSGINYYCTGRNDFSARIVATGVQDLGNKVYSTNVPGIGLRFRRGGAIQFTYPEVKNFDAGRGTRYYLAGSTFTLQVIKTAAVTGSGSVASGKYTSYDYVYGSNPILETYLSANALTIVSPSCTVMGGNNFSVDVGAIKTSDLNGVGTYAGGRRFPIQLQCSGGVSVSGYANVNMTFDGNLATGTTLSQGVLKNERTDSSAAQGVGIQVLDSQMNPLQFKKAYNVGRLANNQTQYIDLSYTARFYQYLSKITSGAVEAHMVFNLTYD</sequence>
<evidence type="ECO:0000259" key="6">
    <source>
        <dbReference type="Pfam" id="PF00419"/>
    </source>
</evidence>
<dbReference type="InterPro" id="IPR036937">
    <property type="entry name" value="Adhesion_dom_fimbrial_sf"/>
</dbReference>
<keyword evidence="4" id="KW-0281">Fimbrium</keyword>
<dbReference type="InterPro" id="IPR054160">
    <property type="entry name" value="MrkD_recept-bd"/>
</dbReference>
<evidence type="ECO:0000256" key="5">
    <source>
        <dbReference type="SAM" id="SignalP"/>
    </source>
</evidence>
<evidence type="ECO:0000313" key="11">
    <source>
        <dbReference type="Proteomes" id="UP000624159"/>
    </source>
</evidence>
<feature type="domain" description="MrkD-like receptor binding" evidence="7">
    <location>
        <begin position="35"/>
        <end position="176"/>
    </location>
</feature>
<evidence type="ECO:0000256" key="3">
    <source>
        <dbReference type="ARBA" id="ARBA00022729"/>
    </source>
</evidence>
<dbReference type="Gene3D" id="2.60.40.3310">
    <property type="match status" value="1"/>
</dbReference>
<dbReference type="PANTHER" id="PTHR33420:SF3">
    <property type="entry name" value="FIMBRIAL SUBUNIT ELFA"/>
    <property type="match status" value="1"/>
</dbReference>
<evidence type="ECO:0000313" key="10">
    <source>
        <dbReference type="Proteomes" id="UP000281904"/>
    </source>
</evidence>
<keyword evidence="11" id="KW-1185">Reference proteome</keyword>
<dbReference type="SUPFAM" id="SSF49401">
    <property type="entry name" value="Bacterial adhesins"/>
    <property type="match status" value="1"/>
</dbReference>
<organism evidence="9 10">
    <name type="scientific">Serratia rubidaea</name>
    <name type="common">Serratia marinorubra</name>
    <dbReference type="NCBI Taxonomy" id="61652"/>
    <lineage>
        <taxon>Bacteria</taxon>
        <taxon>Pseudomonadati</taxon>
        <taxon>Pseudomonadota</taxon>
        <taxon>Gammaproteobacteria</taxon>
        <taxon>Enterobacterales</taxon>
        <taxon>Yersiniaceae</taxon>
        <taxon>Serratia</taxon>
    </lineage>
</organism>
<dbReference type="AlphaFoldDB" id="A0A3S4XT91"/>
<dbReference type="GO" id="GO:0043709">
    <property type="term" value="P:cell adhesion involved in single-species biofilm formation"/>
    <property type="evidence" value="ECO:0007669"/>
    <property type="project" value="TreeGrafter"/>
</dbReference>
<dbReference type="GO" id="GO:0009289">
    <property type="term" value="C:pilus"/>
    <property type="evidence" value="ECO:0007669"/>
    <property type="project" value="UniProtKB-SubCell"/>
</dbReference>
<dbReference type="EMBL" id="LR134493">
    <property type="protein sequence ID" value="VEI61052.1"/>
    <property type="molecule type" value="Genomic_DNA"/>
</dbReference>
<feature type="chain" id="PRO_5018718436" evidence="5">
    <location>
        <begin position="24"/>
        <end position="329"/>
    </location>
</feature>
<accession>A0A3S4XT91</accession>
<dbReference type="Pfam" id="PF00419">
    <property type="entry name" value="Fimbrial"/>
    <property type="match status" value="1"/>
</dbReference>
<evidence type="ECO:0000256" key="4">
    <source>
        <dbReference type="ARBA" id="ARBA00023263"/>
    </source>
</evidence>